<accession>A0A0F9HF95</accession>
<protein>
    <submittedName>
        <fullName evidence="2">Uncharacterized protein</fullName>
    </submittedName>
</protein>
<dbReference type="AlphaFoldDB" id="A0A0F9HF95"/>
<feature type="region of interest" description="Disordered" evidence="1">
    <location>
        <begin position="47"/>
        <end position="78"/>
    </location>
</feature>
<evidence type="ECO:0000313" key="2">
    <source>
        <dbReference type="EMBL" id="KKL80345.1"/>
    </source>
</evidence>
<feature type="non-terminal residue" evidence="2">
    <location>
        <position position="121"/>
    </location>
</feature>
<name>A0A0F9HF95_9ZZZZ</name>
<sequence length="121" mass="14494">MVDDDVRRLRKLIKEGEKKVIKERSNDEFIARAFYVDGKEVEPCRDTVEQDEEATEQCESYDEDNEDYPTVGRNGPYRRKARNDLVDRSIQSETYSSYRRIPLFNPFRSIRKMFLLMLIIF</sequence>
<organism evidence="2">
    <name type="scientific">marine sediment metagenome</name>
    <dbReference type="NCBI Taxonomy" id="412755"/>
    <lineage>
        <taxon>unclassified sequences</taxon>
        <taxon>metagenomes</taxon>
        <taxon>ecological metagenomes</taxon>
    </lineage>
</organism>
<evidence type="ECO:0000256" key="1">
    <source>
        <dbReference type="SAM" id="MobiDB-lite"/>
    </source>
</evidence>
<dbReference type="EMBL" id="LAZR01022881">
    <property type="protein sequence ID" value="KKL80345.1"/>
    <property type="molecule type" value="Genomic_DNA"/>
</dbReference>
<feature type="compositionally biased region" description="Acidic residues" evidence="1">
    <location>
        <begin position="49"/>
        <end position="67"/>
    </location>
</feature>
<reference evidence="2" key="1">
    <citation type="journal article" date="2015" name="Nature">
        <title>Complex archaea that bridge the gap between prokaryotes and eukaryotes.</title>
        <authorList>
            <person name="Spang A."/>
            <person name="Saw J.H."/>
            <person name="Jorgensen S.L."/>
            <person name="Zaremba-Niedzwiedzka K."/>
            <person name="Martijn J."/>
            <person name="Lind A.E."/>
            <person name="van Eijk R."/>
            <person name="Schleper C."/>
            <person name="Guy L."/>
            <person name="Ettema T.J."/>
        </authorList>
    </citation>
    <scope>NUCLEOTIDE SEQUENCE</scope>
</reference>
<proteinExistence type="predicted"/>
<comment type="caution">
    <text evidence="2">The sequence shown here is derived from an EMBL/GenBank/DDBJ whole genome shotgun (WGS) entry which is preliminary data.</text>
</comment>
<gene>
    <name evidence="2" type="ORF">LCGC14_2005710</name>
</gene>